<evidence type="ECO:0000256" key="12">
    <source>
        <dbReference type="ARBA" id="ARBA00022840"/>
    </source>
</evidence>
<evidence type="ECO:0000313" key="17">
    <source>
        <dbReference type="EMBL" id="CAF0864627.1"/>
    </source>
</evidence>
<dbReference type="GO" id="GO:0005740">
    <property type="term" value="C:mitochondrial envelope"/>
    <property type="evidence" value="ECO:0007669"/>
    <property type="project" value="TreeGrafter"/>
</dbReference>
<dbReference type="GO" id="GO:0004150">
    <property type="term" value="F:dihydroneopterin aldolase activity"/>
    <property type="evidence" value="ECO:0007669"/>
    <property type="project" value="InterPro"/>
</dbReference>
<evidence type="ECO:0000256" key="2">
    <source>
        <dbReference type="ARBA" id="ARBA00000198"/>
    </source>
</evidence>
<dbReference type="Gene3D" id="3.30.70.560">
    <property type="entry name" value="7,8-Dihydro-6-hydroxymethylpterin-pyrophosphokinase HPPK"/>
    <property type="match status" value="1"/>
</dbReference>
<dbReference type="SMART" id="SM00905">
    <property type="entry name" value="FolB"/>
    <property type="match status" value="2"/>
</dbReference>
<evidence type="ECO:0000256" key="8">
    <source>
        <dbReference type="ARBA" id="ARBA00022679"/>
    </source>
</evidence>
<evidence type="ECO:0000313" key="18">
    <source>
        <dbReference type="Proteomes" id="UP000663845"/>
    </source>
</evidence>
<dbReference type="InterPro" id="IPR035907">
    <property type="entry name" value="Hppk_sf"/>
</dbReference>
<dbReference type="GO" id="GO:0046654">
    <property type="term" value="P:tetrahydrofolate biosynthetic process"/>
    <property type="evidence" value="ECO:0007669"/>
    <property type="project" value="UniProtKB-UniPathway"/>
</dbReference>
<dbReference type="UniPathway" id="UPA00077">
    <property type="reaction ID" value="UER00155"/>
</dbReference>
<organism evidence="17 18">
    <name type="scientific">Adineta steineri</name>
    <dbReference type="NCBI Taxonomy" id="433720"/>
    <lineage>
        <taxon>Eukaryota</taxon>
        <taxon>Metazoa</taxon>
        <taxon>Spiralia</taxon>
        <taxon>Gnathifera</taxon>
        <taxon>Rotifera</taxon>
        <taxon>Eurotatoria</taxon>
        <taxon>Bdelloidea</taxon>
        <taxon>Adinetida</taxon>
        <taxon>Adinetidae</taxon>
        <taxon>Adineta</taxon>
    </lineage>
</organism>
<comment type="pathway">
    <text evidence="4">Cofactor biosynthesis; tetrahydrofolate biosynthesis; 7,8-dihydrofolate from 2-amino-4-hydroxy-6-hydroxymethyl-7,8-dihydropteridine diphosphate and 4-aminobenzoate: step 1/2.</text>
</comment>
<dbReference type="SUPFAM" id="SSF55620">
    <property type="entry name" value="Tetrahydrobiopterin biosynthesis enzymes-like"/>
    <property type="match status" value="2"/>
</dbReference>
<keyword evidence="11" id="KW-0418">Kinase</keyword>
<dbReference type="GO" id="GO:0046656">
    <property type="term" value="P:folic acid biosynthetic process"/>
    <property type="evidence" value="ECO:0007669"/>
    <property type="project" value="UniProtKB-KW"/>
</dbReference>
<evidence type="ECO:0000256" key="14">
    <source>
        <dbReference type="ARBA" id="ARBA00022909"/>
    </source>
</evidence>
<proteinExistence type="inferred from homology"/>
<dbReference type="InterPro" id="IPR000550">
    <property type="entry name" value="Hppk"/>
</dbReference>
<evidence type="ECO:0000259" key="16">
    <source>
        <dbReference type="PROSITE" id="PS50972"/>
    </source>
</evidence>
<keyword evidence="12" id="KW-0067">ATP-binding</keyword>
<evidence type="ECO:0000256" key="10">
    <source>
        <dbReference type="ARBA" id="ARBA00022741"/>
    </source>
</evidence>
<dbReference type="Pfam" id="PF01288">
    <property type="entry name" value="HPPK"/>
    <property type="match status" value="1"/>
</dbReference>
<dbReference type="PROSITE" id="PS50972">
    <property type="entry name" value="PTERIN_BINDING"/>
    <property type="match status" value="1"/>
</dbReference>
<keyword evidence="13" id="KW-0460">Magnesium</keyword>
<dbReference type="Gene3D" id="3.20.20.20">
    <property type="entry name" value="Dihydropteroate synthase-like"/>
    <property type="match status" value="1"/>
</dbReference>
<keyword evidence="8" id="KW-0808">Transferase</keyword>
<dbReference type="PROSITE" id="PS00792">
    <property type="entry name" value="DHPS_1"/>
    <property type="match status" value="1"/>
</dbReference>
<dbReference type="Pfam" id="PF02152">
    <property type="entry name" value="FolB"/>
    <property type="match status" value="2"/>
</dbReference>
<gene>
    <name evidence="17" type="ORF">JYZ213_LOCUS8619</name>
</gene>
<evidence type="ECO:0000256" key="4">
    <source>
        <dbReference type="ARBA" id="ARBA00004763"/>
    </source>
</evidence>
<dbReference type="GO" id="GO:0016301">
    <property type="term" value="F:kinase activity"/>
    <property type="evidence" value="ECO:0007669"/>
    <property type="project" value="UniProtKB-KW"/>
</dbReference>
<dbReference type="EMBL" id="CAJNOG010000059">
    <property type="protein sequence ID" value="CAF0864627.1"/>
    <property type="molecule type" value="Genomic_DNA"/>
</dbReference>
<evidence type="ECO:0000256" key="9">
    <source>
        <dbReference type="ARBA" id="ARBA00022723"/>
    </source>
</evidence>
<sequence>MFKDTVFIKNLSATAVIGQDAWNRPTPQPIQISAKLNTDFYQASVTDNLKYSLNYAVLSRNVLEYMKANEHKNFKSLGNIAESVSRILLDPKKDGSHQVEVTVKSSKSEIRADSVEYTLNRTRDGRIDGVLDELNVNGLKLLTIIGVFTFERFQKQIVNIDFSIKVSPESNVSIHELIGSVVQYVESSNFKTVEALVMKIGQLITQKNDIETIFVRVTKPNAISFTDGVGVSSNMKRDSFKNMEPITTHNSLTGSTKFNLPTSNEDSDFTKKNNHIAYIAFGSNEGNQTRNINEALHYLEKAKINVVSTSSLYISKPMYYKDQPDFFNGVIKVSFKDLSPHDLWKKCKEIEYKHINRVKKFDNGPRSIDLDILLYDDIIFNTNDLIIPHKSMLERSFVLQPLCELLSPDILHPVSAEPFHHHLAQLLAAESNETLQESSNLLQIIPVPRLESDYKKNPLKFDQLKYNQQTLIMGILNITPDSFSDGGDNFNVSATEIEATALRLIEEGATILDIGGVSTRPGSVAPSEEEELKRILPVVKTIRESKNEKLSTCLISIDTYRAKVAQECLEAGADIINDISMGLYDPQIFDVVAKYQCPYIMNHTRGTPEIMSTLINYESNTNEDIIEYMVDPLNPSYKIQNCDPQVINLISGISRELGLQILKSFTRGVRKWQIILDPGIGFAKNLSQNLSIIKYASNFKKYSMTVNERGEEDVEHVYLSFNGLASLLGPSRKKFLGTICNEPVARDRVISTGAAIMACIQQNTDIVRETVHNALENICKQCRGKEKCEEYFNELINTFKTYLNSLNPNQVCTAMHQCFSSPPIILIPANVTGDCTVCVKFLQPRKDAALQAIDRLSAYFTDLYIKLNMSQYQQLVSEITTEARLFINEFNVQDTCMIMGLCEPNAIQNVNNYEQAFVEEIGKKLCSTLGPFDALCQQIVEGNVKQIQMVSINATSIDEFFTDCEEKTDGVNAVNTVDDKCQCCKKRMIQKKKCAKKRVAKFISHMLELCKRCPVQEKCEHHWEEKKRFWDAKIDKICPKKACIRMGFCTKIDMSFIHPHIKPLNELGQQALKTVEQMTAESPHVIFSQPKLDDKKPVERILN</sequence>
<protein>
    <recommendedName>
        <fullName evidence="16">Pterin-binding domain-containing protein</fullName>
    </recommendedName>
</protein>
<dbReference type="InterPro" id="IPR006390">
    <property type="entry name" value="DHP_synth_dom"/>
</dbReference>
<feature type="domain" description="Pterin-binding" evidence="16">
    <location>
        <begin position="470"/>
        <end position="783"/>
    </location>
</feature>
<dbReference type="SUPFAM" id="SSF55083">
    <property type="entry name" value="6-hydroxymethyl-7,8-dihydropterin pyrophosphokinase, HPPK"/>
    <property type="match status" value="1"/>
</dbReference>
<accession>A0A813WQ89</accession>
<dbReference type="CDD" id="cd00483">
    <property type="entry name" value="HPPK"/>
    <property type="match status" value="1"/>
</dbReference>
<dbReference type="PANTHER" id="PTHR20941">
    <property type="entry name" value="FOLATE SYNTHESIS PROTEINS"/>
    <property type="match status" value="1"/>
</dbReference>
<dbReference type="SUPFAM" id="SSF51717">
    <property type="entry name" value="Dihydropteroate synthetase-like"/>
    <property type="match status" value="1"/>
</dbReference>
<dbReference type="GO" id="GO:0005524">
    <property type="term" value="F:ATP binding"/>
    <property type="evidence" value="ECO:0007669"/>
    <property type="project" value="UniProtKB-KW"/>
</dbReference>
<dbReference type="InterPro" id="IPR043133">
    <property type="entry name" value="GTP-CH-I_C/QueF"/>
</dbReference>
<dbReference type="Proteomes" id="UP000663845">
    <property type="component" value="Unassembled WGS sequence"/>
</dbReference>
<dbReference type="InterPro" id="IPR000489">
    <property type="entry name" value="Pterin-binding_dom"/>
</dbReference>
<dbReference type="PROSITE" id="PS00794">
    <property type="entry name" value="HPPK"/>
    <property type="match status" value="1"/>
</dbReference>
<dbReference type="InterPro" id="IPR006157">
    <property type="entry name" value="FolB_dom"/>
</dbReference>
<keyword evidence="9" id="KW-0479">Metal-binding</keyword>
<dbReference type="GO" id="GO:0046872">
    <property type="term" value="F:metal ion binding"/>
    <property type="evidence" value="ECO:0007669"/>
    <property type="project" value="UniProtKB-KW"/>
</dbReference>
<evidence type="ECO:0000256" key="11">
    <source>
        <dbReference type="ARBA" id="ARBA00022777"/>
    </source>
</evidence>
<dbReference type="GO" id="GO:0003848">
    <property type="term" value="F:2-amino-4-hydroxy-6-hydroxymethyldihydropteridine diphosphokinase activity"/>
    <property type="evidence" value="ECO:0007669"/>
    <property type="project" value="UniProtKB-EC"/>
</dbReference>
<evidence type="ECO:0000256" key="5">
    <source>
        <dbReference type="ARBA" id="ARBA00005051"/>
    </source>
</evidence>
<dbReference type="InterPro" id="IPR011005">
    <property type="entry name" value="Dihydropteroate_synth-like_sf"/>
</dbReference>
<dbReference type="AlphaFoldDB" id="A0A813WQ89"/>
<evidence type="ECO:0000256" key="13">
    <source>
        <dbReference type="ARBA" id="ARBA00022842"/>
    </source>
</evidence>
<dbReference type="GO" id="GO:0004156">
    <property type="term" value="F:dihydropteroate synthase activity"/>
    <property type="evidence" value="ECO:0007669"/>
    <property type="project" value="UniProtKB-EC"/>
</dbReference>
<dbReference type="InterPro" id="IPR045031">
    <property type="entry name" value="DHP_synth-like"/>
</dbReference>
<dbReference type="NCBIfam" id="TIGR01496">
    <property type="entry name" value="DHPS"/>
    <property type="match status" value="1"/>
</dbReference>
<comment type="similarity">
    <text evidence="7">In the C-terminal section; belongs to the DHPS family.</text>
</comment>
<dbReference type="CDD" id="cd00739">
    <property type="entry name" value="DHPS"/>
    <property type="match status" value="1"/>
</dbReference>
<dbReference type="NCBIfam" id="TIGR01498">
    <property type="entry name" value="folK"/>
    <property type="match status" value="1"/>
</dbReference>
<comment type="similarity">
    <text evidence="6">In the N-terminal section; belongs to the DHNA family.</text>
</comment>
<dbReference type="PROSITE" id="PS00793">
    <property type="entry name" value="DHPS_2"/>
    <property type="match status" value="1"/>
</dbReference>
<keyword evidence="15" id="KW-0511">Multifunctional enzyme</keyword>
<keyword evidence="14" id="KW-0289">Folate biosynthesis</keyword>
<evidence type="ECO:0000256" key="7">
    <source>
        <dbReference type="ARBA" id="ARBA00009951"/>
    </source>
</evidence>
<evidence type="ECO:0000256" key="6">
    <source>
        <dbReference type="ARBA" id="ARBA00009640"/>
    </source>
</evidence>
<comment type="pathway">
    <text evidence="5">Cofactor biosynthesis; tetrahydrofolate biosynthesis; 2-amino-4-hydroxy-6-hydroxymethyl-7,8-dihydropteridine diphosphate from 7,8-dihydroneopterin triphosphate: step 4/4.</text>
</comment>
<comment type="cofactor">
    <cofactor evidence="3">
        <name>Mg(2+)</name>
        <dbReference type="ChEBI" id="CHEBI:18420"/>
    </cofactor>
</comment>
<dbReference type="Gene3D" id="3.30.1130.10">
    <property type="match status" value="2"/>
</dbReference>
<evidence type="ECO:0000256" key="3">
    <source>
        <dbReference type="ARBA" id="ARBA00001946"/>
    </source>
</evidence>
<evidence type="ECO:0000256" key="15">
    <source>
        <dbReference type="ARBA" id="ARBA00023268"/>
    </source>
</evidence>
<dbReference type="NCBIfam" id="TIGR00526">
    <property type="entry name" value="folB_dom"/>
    <property type="match status" value="2"/>
</dbReference>
<name>A0A813WQ89_9BILA</name>
<comment type="caution">
    <text evidence="17">The sequence shown here is derived from an EMBL/GenBank/DDBJ whole genome shotgun (WGS) entry which is preliminary data.</text>
</comment>
<comment type="catalytic activity">
    <reaction evidence="2">
        <text>6-hydroxymethyl-7,8-dihydropterin + ATP = (7,8-dihydropterin-6-yl)methyl diphosphate + AMP + H(+)</text>
        <dbReference type="Rhea" id="RHEA:11412"/>
        <dbReference type="ChEBI" id="CHEBI:15378"/>
        <dbReference type="ChEBI" id="CHEBI:30616"/>
        <dbReference type="ChEBI" id="CHEBI:44841"/>
        <dbReference type="ChEBI" id="CHEBI:72950"/>
        <dbReference type="ChEBI" id="CHEBI:456215"/>
        <dbReference type="EC" id="2.7.6.3"/>
    </reaction>
</comment>
<comment type="catalytic activity">
    <reaction evidence="1">
        <text>(7,8-dihydropterin-6-yl)methyl diphosphate + 4-aminobenzoate = 7,8-dihydropteroate + diphosphate</text>
        <dbReference type="Rhea" id="RHEA:19949"/>
        <dbReference type="ChEBI" id="CHEBI:17836"/>
        <dbReference type="ChEBI" id="CHEBI:17839"/>
        <dbReference type="ChEBI" id="CHEBI:33019"/>
        <dbReference type="ChEBI" id="CHEBI:72950"/>
        <dbReference type="EC" id="2.5.1.15"/>
    </reaction>
</comment>
<evidence type="ECO:0000256" key="1">
    <source>
        <dbReference type="ARBA" id="ARBA00000012"/>
    </source>
</evidence>
<dbReference type="PANTHER" id="PTHR20941:SF1">
    <property type="entry name" value="FOLIC ACID SYNTHESIS PROTEIN FOL1"/>
    <property type="match status" value="1"/>
</dbReference>
<reference evidence="17" key="1">
    <citation type="submission" date="2021-02" db="EMBL/GenBank/DDBJ databases">
        <authorList>
            <person name="Nowell W R."/>
        </authorList>
    </citation>
    <scope>NUCLEOTIDE SEQUENCE</scope>
</reference>
<dbReference type="Pfam" id="PF00809">
    <property type="entry name" value="Pterin_bind"/>
    <property type="match status" value="1"/>
</dbReference>
<keyword evidence="10" id="KW-0547">Nucleotide-binding</keyword>